<dbReference type="EMBL" id="LAZR01053630">
    <property type="protein sequence ID" value="KKK80327.1"/>
    <property type="molecule type" value="Genomic_DNA"/>
</dbReference>
<proteinExistence type="predicted"/>
<sequence length="163" mass="18840">MYISPPNPSPDIPLSVQVNLQVAANEIVSRAVEEVGGVDNVEYPFLESGAERYVFDMGAFVAKFDFGGAGANIAEWNAWHEMSFEQRLWFARPYVRSEDSRSRIVVMEKLIENPFEDPDFEPLVSQIFQQEPWMVEFIYDSRWYNWGYRPGSETPVVLDYGLR</sequence>
<organism evidence="1">
    <name type="scientific">marine sediment metagenome</name>
    <dbReference type="NCBI Taxonomy" id="412755"/>
    <lineage>
        <taxon>unclassified sequences</taxon>
        <taxon>metagenomes</taxon>
        <taxon>ecological metagenomes</taxon>
    </lineage>
</organism>
<accession>A0A0F8YFZ0</accession>
<evidence type="ECO:0000313" key="1">
    <source>
        <dbReference type="EMBL" id="KKK80327.1"/>
    </source>
</evidence>
<dbReference type="AlphaFoldDB" id="A0A0F8YFZ0"/>
<comment type="caution">
    <text evidence="1">The sequence shown here is derived from an EMBL/GenBank/DDBJ whole genome shotgun (WGS) entry which is preliminary data.</text>
</comment>
<name>A0A0F8YFZ0_9ZZZZ</name>
<protein>
    <submittedName>
        <fullName evidence="1">Uncharacterized protein</fullName>
    </submittedName>
</protein>
<reference evidence="1" key="1">
    <citation type="journal article" date="2015" name="Nature">
        <title>Complex archaea that bridge the gap between prokaryotes and eukaryotes.</title>
        <authorList>
            <person name="Spang A."/>
            <person name="Saw J.H."/>
            <person name="Jorgensen S.L."/>
            <person name="Zaremba-Niedzwiedzka K."/>
            <person name="Martijn J."/>
            <person name="Lind A.E."/>
            <person name="van Eijk R."/>
            <person name="Schleper C."/>
            <person name="Guy L."/>
            <person name="Ettema T.J."/>
        </authorList>
    </citation>
    <scope>NUCLEOTIDE SEQUENCE</scope>
</reference>
<gene>
    <name evidence="1" type="ORF">LCGC14_2824600</name>
</gene>